<dbReference type="InterPro" id="IPR002109">
    <property type="entry name" value="Glutaredoxin"/>
</dbReference>
<reference evidence="2 3" key="1">
    <citation type="submission" date="2019-01" db="EMBL/GenBank/DDBJ databases">
        <title>Egibacter rhizosphaerae EGI 80759T.</title>
        <authorList>
            <person name="Chen D.-D."/>
            <person name="Tian Y."/>
            <person name="Jiao J.-Y."/>
            <person name="Zhang X.-T."/>
            <person name="Zhang Y.-G."/>
            <person name="Zhang Y."/>
            <person name="Xiao M."/>
            <person name="Shu W.-S."/>
            <person name="Li W.-J."/>
        </authorList>
    </citation>
    <scope>NUCLEOTIDE SEQUENCE [LARGE SCALE GENOMIC DNA]</scope>
    <source>
        <strain evidence="2 3">EGI 80759</strain>
    </source>
</reference>
<dbReference type="Gene3D" id="3.40.30.10">
    <property type="entry name" value="Glutaredoxin"/>
    <property type="match status" value="1"/>
</dbReference>
<sequence>MCGYCTTLKRELARREVPFEDVNIFTNREAAETVRAANGGDELVPTVRVGETFLPNPSVEEVLAVLEE</sequence>
<dbReference type="CDD" id="cd02976">
    <property type="entry name" value="NrdH"/>
    <property type="match status" value="1"/>
</dbReference>
<proteinExistence type="predicted"/>
<dbReference type="InterPro" id="IPR036249">
    <property type="entry name" value="Thioredoxin-like_sf"/>
</dbReference>
<dbReference type="Proteomes" id="UP000291469">
    <property type="component" value="Chromosome"/>
</dbReference>
<evidence type="ECO:0000313" key="2">
    <source>
        <dbReference type="EMBL" id="QBI21836.1"/>
    </source>
</evidence>
<dbReference type="OrthoDB" id="8991911at2"/>
<evidence type="ECO:0000259" key="1">
    <source>
        <dbReference type="Pfam" id="PF00462"/>
    </source>
</evidence>
<organism evidence="2 3">
    <name type="scientific">Egibacter rhizosphaerae</name>
    <dbReference type="NCBI Taxonomy" id="1670831"/>
    <lineage>
        <taxon>Bacteria</taxon>
        <taxon>Bacillati</taxon>
        <taxon>Actinomycetota</taxon>
        <taxon>Nitriliruptoria</taxon>
        <taxon>Egibacterales</taxon>
        <taxon>Egibacteraceae</taxon>
        <taxon>Egibacter</taxon>
    </lineage>
</organism>
<protein>
    <submittedName>
        <fullName evidence="2">NrdH-redoxin</fullName>
    </submittedName>
</protein>
<accession>A0A411YKX0</accession>
<keyword evidence="3" id="KW-1185">Reference proteome</keyword>
<dbReference type="PROSITE" id="PS51354">
    <property type="entry name" value="GLUTAREDOXIN_2"/>
    <property type="match status" value="1"/>
</dbReference>
<dbReference type="EMBL" id="CP036402">
    <property type="protein sequence ID" value="QBI21836.1"/>
    <property type="molecule type" value="Genomic_DNA"/>
</dbReference>
<name>A0A411YKX0_9ACTN</name>
<dbReference type="Pfam" id="PF00462">
    <property type="entry name" value="Glutaredoxin"/>
    <property type="match status" value="1"/>
</dbReference>
<gene>
    <name evidence="2" type="ORF">ER308_00395</name>
</gene>
<evidence type="ECO:0000313" key="3">
    <source>
        <dbReference type="Proteomes" id="UP000291469"/>
    </source>
</evidence>
<dbReference type="AlphaFoldDB" id="A0A411YKX0"/>
<feature type="domain" description="Glutaredoxin" evidence="1">
    <location>
        <begin position="1"/>
        <end position="53"/>
    </location>
</feature>
<dbReference type="SUPFAM" id="SSF52833">
    <property type="entry name" value="Thioredoxin-like"/>
    <property type="match status" value="1"/>
</dbReference>
<dbReference type="KEGG" id="erz:ER308_00395"/>